<evidence type="ECO:0000256" key="1">
    <source>
        <dbReference type="ARBA" id="ARBA00022737"/>
    </source>
</evidence>
<sequence>MVPPFKIQIKTQQDIYCIAWLLSLARCDRKGIMMSSSVAKSASWSDVKVKPWHNTQKQQVTATRSMLVIEMRDRGQNRKPLQRGRNLSIEAIQAVQHLKRAHLHSNPLDHVFNSKFRRLLKFDMIAVLRELLRQNHCLLALKVFEDIRKEQWYKPQVSLYADMIQVFGTNGLFQHVEILYFYLKTENSLEPEIQGFNALLKCLVGFKLRDLVVDCYELMKTVGCEPDRSSYRTVINGLEAMEEVAFSGIIRQDAFKYYGDLEFLEEDEEDIAAYC</sequence>
<dbReference type="STRING" id="2711.A0A067FYT5"/>
<dbReference type="PANTHER" id="PTHR47594:SF4">
    <property type="entry name" value="OS04G0475500 PROTEIN"/>
    <property type="match status" value="1"/>
</dbReference>
<gene>
    <name evidence="2" type="ORF">CISIN_1g023910mg</name>
</gene>
<organism evidence="2 3">
    <name type="scientific">Citrus sinensis</name>
    <name type="common">Sweet orange</name>
    <name type="synonym">Citrus aurantium var. sinensis</name>
    <dbReference type="NCBI Taxonomy" id="2711"/>
    <lineage>
        <taxon>Eukaryota</taxon>
        <taxon>Viridiplantae</taxon>
        <taxon>Streptophyta</taxon>
        <taxon>Embryophyta</taxon>
        <taxon>Tracheophyta</taxon>
        <taxon>Spermatophyta</taxon>
        <taxon>Magnoliopsida</taxon>
        <taxon>eudicotyledons</taxon>
        <taxon>Gunneridae</taxon>
        <taxon>Pentapetalae</taxon>
        <taxon>rosids</taxon>
        <taxon>malvids</taxon>
        <taxon>Sapindales</taxon>
        <taxon>Rutaceae</taxon>
        <taxon>Aurantioideae</taxon>
        <taxon>Citrus</taxon>
    </lineage>
</organism>
<proteinExistence type="predicted"/>
<evidence type="ECO:0000313" key="2">
    <source>
        <dbReference type="EMBL" id="KDO68366.1"/>
    </source>
</evidence>
<protein>
    <recommendedName>
        <fullName evidence="4">Pentacotripeptide-repeat region of PRORP domain-containing protein</fullName>
    </recommendedName>
</protein>
<reference evidence="2 3" key="1">
    <citation type="submission" date="2014-04" db="EMBL/GenBank/DDBJ databases">
        <authorList>
            <consortium name="International Citrus Genome Consortium"/>
            <person name="Gmitter F."/>
            <person name="Chen C."/>
            <person name="Farmerie W."/>
            <person name="Harkins T."/>
            <person name="Desany B."/>
            <person name="Mohiuddin M."/>
            <person name="Kodira C."/>
            <person name="Borodovsky M."/>
            <person name="Lomsadze A."/>
            <person name="Burns P."/>
            <person name="Jenkins J."/>
            <person name="Prochnik S."/>
            <person name="Shu S."/>
            <person name="Chapman J."/>
            <person name="Pitluck S."/>
            <person name="Schmutz J."/>
            <person name="Rokhsar D."/>
        </authorList>
    </citation>
    <scope>NUCLEOTIDE SEQUENCE</scope>
</reference>
<dbReference type="AlphaFoldDB" id="A0A067FYT5"/>
<keyword evidence="1" id="KW-0677">Repeat</keyword>
<dbReference type="GO" id="GO:0009658">
    <property type="term" value="P:chloroplast organization"/>
    <property type="evidence" value="ECO:0007669"/>
    <property type="project" value="InterPro"/>
</dbReference>
<name>A0A067FYT5_CITSI</name>
<dbReference type="Proteomes" id="UP000027120">
    <property type="component" value="Unassembled WGS sequence"/>
</dbReference>
<dbReference type="GO" id="GO:0003723">
    <property type="term" value="F:RNA binding"/>
    <property type="evidence" value="ECO:0007669"/>
    <property type="project" value="InterPro"/>
</dbReference>
<dbReference type="PaxDb" id="2711-XP_006486588.1"/>
<dbReference type="EMBL" id="KK784895">
    <property type="protein sequence ID" value="KDO68366.1"/>
    <property type="molecule type" value="Genomic_DNA"/>
</dbReference>
<dbReference type="Gene3D" id="1.25.40.10">
    <property type="entry name" value="Tetratricopeptide repeat domain"/>
    <property type="match status" value="1"/>
</dbReference>
<dbReference type="GO" id="GO:0000373">
    <property type="term" value="P:Group II intron splicing"/>
    <property type="evidence" value="ECO:0007669"/>
    <property type="project" value="InterPro"/>
</dbReference>
<evidence type="ECO:0008006" key="4">
    <source>
        <dbReference type="Google" id="ProtNLM"/>
    </source>
</evidence>
<dbReference type="InterPro" id="IPR002885">
    <property type="entry name" value="PPR_rpt"/>
</dbReference>
<dbReference type="NCBIfam" id="TIGR00756">
    <property type="entry name" value="PPR"/>
    <property type="match status" value="1"/>
</dbReference>
<evidence type="ECO:0000313" key="3">
    <source>
        <dbReference type="Proteomes" id="UP000027120"/>
    </source>
</evidence>
<dbReference type="PANTHER" id="PTHR47594">
    <property type="entry name" value="PPR CONTAINING PLANT-LIKE PROTEIN"/>
    <property type="match status" value="1"/>
</dbReference>
<dbReference type="InterPro" id="IPR044190">
    <property type="entry name" value="THA8-like"/>
</dbReference>
<dbReference type="Pfam" id="PF13812">
    <property type="entry name" value="PPR_3"/>
    <property type="match status" value="1"/>
</dbReference>
<dbReference type="SMR" id="A0A067FYT5"/>
<dbReference type="InterPro" id="IPR011990">
    <property type="entry name" value="TPR-like_helical_dom_sf"/>
</dbReference>
<accession>A0A067FYT5</accession>
<keyword evidence="3" id="KW-1185">Reference proteome</keyword>
<dbReference type="eggNOG" id="ENOG502RWQJ">
    <property type="taxonomic scope" value="Eukaryota"/>
</dbReference>